<protein>
    <submittedName>
        <fullName evidence="1">Uncharacterized protein</fullName>
    </submittedName>
</protein>
<reference evidence="1 2" key="1">
    <citation type="submission" date="2017-05" db="EMBL/GenBank/DDBJ databases">
        <title>Streptomyces alboflavus Genome sequencing and assembly.</title>
        <authorList>
            <person name="Wang Y."/>
            <person name="Du B."/>
            <person name="Ding Y."/>
            <person name="Liu H."/>
            <person name="Hou Q."/>
            <person name="Liu K."/>
            <person name="Wang C."/>
            <person name="Yao L."/>
        </authorList>
    </citation>
    <scope>NUCLEOTIDE SEQUENCE [LARGE SCALE GENOMIC DNA]</scope>
    <source>
        <strain evidence="1 2">MDJK44</strain>
    </source>
</reference>
<sequence length="77" mass="8382">MFLPALFWEAGASMKAAKELSPECAIGLCRLCPGDKVPVYALGKRSSFEAPLFVSRCDHGCRHDGRAVVSRKTPRTS</sequence>
<evidence type="ECO:0000313" key="1">
    <source>
        <dbReference type="EMBL" id="ARX86009.1"/>
    </source>
</evidence>
<proteinExistence type="predicted"/>
<keyword evidence="2" id="KW-1185">Reference proteome</keyword>
<gene>
    <name evidence="1" type="ORF">SMD44_05478</name>
</gene>
<dbReference type="KEGG" id="salf:SMD44_05478"/>
<accession>A0A1Z1WI20</accession>
<dbReference type="AlphaFoldDB" id="A0A1Z1WI20"/>
<evidence type="ECO:0000313" key="2">
    <source>
        <dbReference type="Proteomes" id="UP000195880"/>
    </source>
</evidence>
<name>A0A1Z1WI20_9ACTN</name>
<organism evidence="1 2">
    <name type="scientific">Streptomyces alboflavus</name>
    <dbReference type="NCBI Taxonomy" id="67267"/>
    <lineage>
        <taxon>Bacteria</taxon>
        <taxon>Bacillati</taxon>
        <taxon>Actinomycetota</taxon>
        <taxon>Actinomycetes</taxon>
        <taxon>Kitasatosporales</taxon>
        <taxon>Streptomycetaceae</taxon>
        <taxon>Streptomyces</taxon>
    </lineage>
</organism>
<dbReference type="EMBL" id="CP021748">
    <property type="protein sequence ID" value="ARX86009.1"/>
    <property type="molecule type" value="Genomic_DNA"/>
</dbReference>
<dbReference type="Proteomes" id="UP000195880">
    <property type="component" value="Chromosome"/>
</dbReference>